<feature type="domain" description="Carboxylesterase type B" evidence="2">
    <location>
        <begin position="12"/>
        <end position="221"/>
    </location>
</feature>
<dbReference type="SUPFAM" id="SSF53474">
    <property type="entry name" value="alpha/beta-Hydrolases"/>
    <property type="match status" value="1"/>
</dbReference>
<dbReference type="PROSITE" id="PS00941">
    <property type="entry name" value="CARBOXYLESTERASE_B_2"/>
    <property type="match status" value="1"/>
</dbReference>
<dbReference type="Pfam" id="PF00135">
    <property type="entry name" value="COesterase"/>
    <property type="match status" value="1"/>
</dbReference>
<dbReference type="Gene3D" id="3.40.50.1820">
    <property type="entry name" value="alpha/beta hydrolase"/>
    <property type="match status" value="1"/>
</dbReference>
<accession>A0A1C3XMY4</accession>
<evidence type="ECO:0000313" key="3">
    <source>
        <dbReference type="EMBL" id="SCB53590.1"/>
    </source>
</evidence>
<dbReference type="PANTHER" id="PTHR43918:SF4">
    <property type="entry name" value="CARBOXYLIC ESTER HYDROLASE"/>
    <property type="match status" value="1"/>
</dbReference>
<dbReference type="PANTHER" id="PTHR43918">
    <property type="entry name" value="ACETYLCHOLINESTERASE"/>
    <property type="match status" value="1"/>
</dbReference>
<dbReference type="AlphaFoldDB" id="A0A1C3XMY4"/>
<evidence type="ECO:0000256" key="1">
    <source>
        <dbReference type="ARBA" id="ARBA00022801"/>
    </source>
</evidence>
<dbReference type="InterPro" id="IPR050654">
    <property type="entry name" value="AChE-related_enzymes"/>
</dbReference>
<dbReference type="EMBL" id="FMAE01000078">
    <property type="protein sequence ID" value="SCB53590.1"/>
    <property type="molecule type" value="Genomic_DNA"/>
</dbReference>
<proteinExistence type="predicted"/>
<dbReference type="InterPro" id="IPR029058">
    <property type="entry name" value="AB_hydrolase_fold"/>
</dbReference>
<evidence type="ECO:0000259" key="2">
    <source>
        <dbReference type="Pfam" id="PF00135"/>
    </source>
</evidence>
<dbReference type="GO" id="GO:0052689">
    <property type="term" value="F:carboxylic ester hydrolase activity"/>
    <property type="evidence" value="ECO:0007669"/>
    <property type="project" value="TreeGrafter"/>
</dbReference>
<organism evidence="3 4">
    <name type="scientific">Bradyrhizobium yuanmingense</name>
    <dbReference type="NCBI Taxonomy" id="108015"/>
    <lineage>
        <taxon>Bacteria</taxon>
        <taxon>Pseudomonadati</taxon>
        <taxon>Pseudomonadota</taxon>
        <taxon>Alphaproteobacteria</taxon>
        <taxon>Hyphomicrobiales</taxon>
        <taxon>Nitrobacteraceae</taxon>
        <taxon>Bradyrhizobium</taxon>
    </lineage>
</organism>
<dbReference type="InterPro" id="IPR019819">
    <property type="entry name" value="Carboxylesterase_B_CS"/>
</dbReference>
<sequence>MAKGVIEDGILSLKGIPYAAPPVSDLRFRPPSLPNHWQGILEAANYRTICPQIEDPLESYPKAAMAHEVVVGGVTTRLFEDEDCLYLNVWKPAKQVRNLPIMIYLPGGGFIAGGASDVYNGAAVDRKDVVVVTINYRIGLLGFAEVGALDPSYSGSGNNGLRDQIAALEWVRRNATALGGDSDNVTVFGESAGSISIAAHLVSPSLKKPFQRAILQSGAYNLIRTRRSAEATVKKSWTSDP</sequence>
<dbReference type="Proteomes" id="UP000183174">
    <property type="component" value="Unassembled WGS sequence"/>
</dbReference>
<evidence type="ECO:0000313" key="4">
    <source>
        <dbReference type="Proteomes" id="UP000183174"/>
    </source>
</evidence>
<reference evidence="3 4" key="1">
    <citation type="submission" date="2016-08" db="EMBL/GenBank/DDBJ databases">
        <authorList>
            <person name="Seilhamer J.J."/>
        </authorList>
    </citation>
    <scope>NUCLEOTIDE SEQUENCE [LARGE SCALE GENOMIC DNA]</scope>
    <source>
        <strain evidence="3 4">CCBAU 10071</strain>
    </source>
</reference>
<name>A0A1C3XMY4_9BRAD</name>
<gene>
    <name evidence="3" type="ORF">GA0061099_10781</name>
</gene>
<protein>
    <submittedName>
        <fullName evidence="3">Carboxylesterase family protein</fullName>
    </submittedName>
</protein>
<dbReference type="InterPro" id="IPR002018">
    <property type="entry name" value="CarbesteraseB"/>
</dbReference>
<keyword evidence="1" id="KW-0378">Hydrolase</keyword>